<evidence type="ECO:0000313" key="2">
    <source>
        <dbReference type="Proteomes" id="UP001213000"/>
    </source>
</evidence>
<dbReference type="Proteomes" id="UP001213000">
    <property type="component" value="Unassembled WGS sequence"/>
</dbReference>
<organism evidence="1 2">
    <name type="scientific">Leucocoprinus birnbaumii</name>
    <dbReference type="NCBI Taxonomy" id="56174"/>
    <lineage>
        <taxon>Eukaryota</taxon>
        <taxon>Fungi</taxon>
        <taxon>Dikarya</taxon>
        <taxon>Basidiomycota</taxon>
        <taxon>Agaricomycotina</taxon>
        <taxon>Agaricomycetes</taxon>
        <taxon>Agaricomycetidae</taxon>
        <taxon>Agaricales</taxon>
        <taxon>Agaricineae</taxon>
        <taxon>Agaricaceae</taxon>
        <taxon>Leucocoprinus</taxon>
    </lineage>
</organism>
<accession>A0AAD5VYL3</accession>
<protein>
    <submittedName>
        <fullName evidence="1">Uncharacterized protein</fullName>
    </submittedName>
</protein>
<comment type="caution">
    <text evidence="1">The sequence shown here is derived from an EMBL/GenBank/DDBJ whole genome shotgun (WGS) entry which is preliminary data.</text>
</comment>
<keyword evidence="2" id="KW-1185">Reference proteome</keyword>
<sequence length="199" mass="22703">MPRATISIRDALPALLIILGLRPEKYGLFPSVDPKYISDNGLFDTQSPRPMTYRNILSLMSALIALLDEDEIREALSEVLSSISKDPGLSNALQLPILDMEAFVTPLVKFSSHRDLKRHSMANDFRHLILDSLPQLETEGTWHDDRPKAATRIERILKRIRRLKEKIKVLVEELSSTSPFYSSRPFVTKVRRQFSTSSE</sequence>
<proteinExistence type="predicted"/>
<dbReference type="AlphaFoldDB" id="A0AAD5VYL3"/>
<reference evidence="1" key="1">
    <citation type="submission" date="2022-07" db="EMBL/GenBank/DDBJ databases">
        <title>Genome Sequence of Leucocoprinus birnbaumii.</title>
        <authorList>
            <person name="Buettner E."/>
        </authorList>
    </citation>
    <scope>NUCLEOTIDE SEQUENCE</scope>
    <source>
        <strain evidence="1">VT141</strain>
    </source>
</reference>
<gene>
    <name evidence="1" type="ORF">NP233_g2328</name>
</gene>
<evidence type="ECO:0000313" key="1">
    <source>
        <dbReference type="EMBL" id="KAJ3573608.1"/>
    </source>
</evidence>
<name>A0AAD5VYL3_9AGAR</name>
<dbReference type="EMBL" id="JANIEX010000097">
    <property type="protein sequence ID" value="KAJ3573608.1"/>
    <property type="molecule type" value="Genomic_DNA"/>
</dbReference>